<feature type="transmembrane region" description="Helical" evidence="6">
    <location>
        <begin position="136"/>
        <end position="158"/>
    </location>
</feature>
<organism evidence="8 9">
    <name type="scientific">Caenorhabditis angaria</name>
    <dbReference type="NCBI Taxonomy" id="860376"/>
    <lineage>
        <taxon>Eukaryota</taxon>
        <taxon>Metazoa</taxon>
        <taxon>Ecdysozoa</taxon>
        <taxon>Nematoda</taxon>
        <taxon>Chromadorea</taxon>
        <taxon>Rhabditida</taxon>
        <taxon>Rhabditina</taxon>
        <taxon>Rhabditomorpha</taxon>
        <taxon>Rhabditoidea</taxon>
        <taxon>Rhabditidae</taxon>
        <taxon>Peloderinae</taxon>
        <taxon>Caenorhabditis</taxon>
    </lineage>
</organism>
<dbReference type="PANTHER" id="PTHR31216:SF10">
    <property type="entry name" value="SERPENTINE RECEPTOR CLASS BETA-7"/>
    <property type="match status" value="1"/>
</dbReference>
<dbReference type="EMBL" id="CANHGI010000002">
    <property type="protein sequence ID" value="CAI5441321.1"/>
    <property type="molecule type" value="Genomic_DNA"/>
</dbReference>
<name>A0A9P1IBW7_9PELO</name>
<feature type="domain" description="G-protein coupled receptors family 1 profile" evidence="7">
    <location>
        <begin position="1"/>
        <end position="117"/>
    </location>
</feature>
<comment type="caution">
    <text evidence="8">The sequence shown here is derived from an EMBL/GenBank/DDBJ whole genome shotgun (WGS) entry which is preliminary data.</text>
</comment>
<dbReference type="InterPro" id="IPR017452">
    <property type="entry name" value="GPCR_Rhodpsn_7TM"/>
</dbReference>
<dbReference type="OrthoDB" id="5836746at2759"/>
<evidence type="ECO:0000313" key="9">
    <source>
        <dbReference type="Proteomes" id="UP001152747"/>
    </source>
</evidence>
<dbReference type="Proteomes" id="UP001152747">
    <property type="component" value="Unassembled WGS sequence"/>
</dbReference>
<evidence type="ECO:0000256" key="1">
    <source>
        <dbReference type="ARBA" id="ARBA00004141"/>
    </source>
</evidence>
<keyword evidence="9" id="KW-1185">Reference proteome</keyword>
<feature type="transmembrane region" description="Helical" evidence="6">
    <location>
        <begin position="236"/>
        <end position="256"/>
    </location>
</feature>
<dbReference type="Pfam" id="PF02175">
    <property type="entry name" value="7TM_GPCR_Srb"/>
    <property type="match status" value="1"/>
</dbReference>
<proteinExistence type="inferred from homology"/>
<sequence>MPDCDFEYQIVTHYLYKFTQYYTAFVSLLVIIIMYLRLWKQLYKSVFQKNLKFLFFSFFGMIFIFSVLQFVLAMYQAIKPYFITNYCDLIYSQLSYRYLHILTLLSMSTTVFFPLVISFERLIAMSNTATYEYSKLLLGPILMLLAVSFNTTILFIVYDGETFSESTVTYTNIPSTSSTHMNMYYGFLLIVNLPNFAISLFIQKRNLYLKKRLQLDASLTRKYAVEEIIQSTKFTFGINMMHLTFFGCFLTFIFIFRSIRNGLFQDLVIQQVVRGLMLLPIPTINLPIVILCSYMLESFNRERSKKIAGSVKIKYTGAEGVKNHDDAIFQIWNNYSKK</sequence>
<keyword evidence="3 6" id="KW-0812">Transmembrane</keyword>
<keyword evidence="4 6" id="KW-1133">Transmembrane helix</keyword>
<dbReference type="PRINTS" id="PR00699">
    <property type="entry name" value="TMPROTEINSRB"/>
</dbReference>
<dbReference type="AlphaFoldDB" id="A0A9P1IBW7"/>
<protein>
    <recommendedName>
        <fullName evidence="7">G-protein coupled receptors family 1 profile domain-containing protein</fullName>
    </recommendedName>
</protein>
<dbReference type="GO" id="GO:0007606">
    <property type="term" value="P:sensory perception of chemical stimulus"/>
    <property type="evidence" value="ECO:0007669"/>
    <property type="project" value="InterPro"/>
</dbReference>
<feature type="transmembrane region" description="Helical" evidence="6">
    <location>
        <begin position="183"/>
        <end position="202"/>
    </location>
</feature>
<evidence type="ECO:0000256" key="6">
    <source>
        <dbReference type="SAM" id="Phobius"/>
    </source>
</evidence>
<evidence type="ECO:0000256" key="2">
    <source>
        <dbReference type="ARBA" id="ARBA00006860"/>
    </source>
</evidence>
<dbReference type="PROSITE" id="PS50262">
    <property type="entry name" value="G_PROTEIN_RECEP_F1_2"/>
    <property type="match status" value="1"/>
</dbReference>
<dbReference type="GO" id="GO:0016020">
    <property type="term" value="C:membrane"/>
    <property type="evidence" value="ECO:0007669"/>
    <property type="project" value="UniProtKB-SubCell"/>
</dbReference>
<feature type="transmembrane region" description="Helical" evidence="6">
    <location>
        <begin position="98"/>
        <end position="124"/>
    </location>
</feature>
<evidence type="ECO:0000256" key="4">
    <source>
        <dbReference type="ARBA" id="ARBA00022989"/>
    </source>
</evidence>
<reference evidence="8" key="1">
    <citation type="submission" date="2022-11" db="EMBL/GenBank/DDBJ databases">
        <authorList>
            <person name="Kikuchi T."/>
        </authorList>
    </citation>
    <scope>NUCLEOTIDE SEQUENCE</scope>
    <source>
        <strain evidence="8">PS1010</strain>
    </source>
</reference>
<accession>A0A9P1IBW7</accession>
<gene>
    <name evidence="8" type="ORF">CAMP_LOCUS3958</name>
</gene>
<keyword evidence="5 6" id="KW-0472">Membrane</keyword>
<dbReference type="PANTHER" id="PTHR31216">
    <property type="entry name" value="SERPENTINE RECEPTOR CLASS BETA-1-RELATED-RELATED"/>
    <property type="match status" value="1"/>
</dbReference>
<comment type="subcellular location">
    <subcellularLocation>
        <location evidence="1">Membrane</location>
        <topology evidence="1">Multi-pass membrane protein</topology>
    </subcellularLocation>
</comment>
<evidence type="ECO:0000256" key="3">
    <source>
        <dbReference type="ARBA" id="ARBA00022692"/>
    </source>
</evidence>
<comment type="similarity">
    <text evidence="2">Belongs to the nematode receptor-like protein srb family.</text>
</comment>
<dbReference type="InterPro" id="IPR002184">
    <property type="entry name" value="7TM_GPCR_serpentine_rcpt_Srb"/>
</dbReference>
<evidence type="ECO:0000256" key="5">
    <source>
        <dbReference type="ARBA" id="ARBA00023136"/>
    </source>
</evidence>
<dbReference type="GO" id="GO:0004888">
    <property type="term" value="F:transmembrane signaling receptor activity"/>
    <property type="evidence" value="ECO:0007669"/>
    <property type="project" value="InterPro"/>
</dbReference>
<evidence type="ECO:0000259" key="7">
    <source>
        <dbReference type="PROSITE" id="PS50262"/>
    </source>
</evidence>
<feature type="transmembrane region" description="Helical" evidence="6">
    <location>
        <begin position="20"/>
        <end position="39"/>
    </location>
</feature>
<feature type="transmembrane region" description="Helical" evidence="6">
    <location>
        <begin position="51"/>
        <end position="78"/>
    </location>
</feature>
<feature type="transmembrane region" description="Helical" evidence="6">
    <location>
        <begin position="276"/>
        <end position="296"/>
    </location>
</feature>
<evidence type="ECO:0000313" key="8">
    <source>
        <dbReference type="EMBL" id="CAI5441321.1"/>
    </source>
</evidence>